<evidence type="ECO:0000256" key="6">
    <source>
        <dbReference type="ARBA" id="ARBA00034488"/>
    </source>
</evidence>
<dbReference type="InterPro" id="IPR001752">
    <property type="entry name" value="Kinesin_motor_dom"/>
</dbReference>
<comment type="similarity">
    <text evidence="6">Belongs to the TRAFAC class myosin-kinesin ATPase superfamily. Kinesin family. KIN-12 subfamily.</text>
</comment>
<feature type="coiled-coil region" evidence="8">
    <location>
        <begin position="2087"/>
        <end position="2212"/>
    </location>
</feature>
<keyword evidence="12" id="KW-1185">Reference proteome</keyword>
<evidence type="ECO:0000256" key="2">
    <source>
        <dbReference type="ARBA" id="ARBA00022741"/>
    </source>
</evidence>
<feature type="coiled-coil region" evidence="8">
    <location>
        <begin position="1830"/>
        <end position="1864"/>
    </location>
</feature>
<feature type="binding site" evidence="7">
    <location>
        <begin position="440"/>
        <end position="447"/>
    </location>
    <ligand>
        <name>ATP</name>
        <dbReference type="ChEBI" id="CHEBI:30616"/>
    </ligand>
</feature>
<accession>A0ABP1B509</accession>
<evidence type="ECO:0000256" key="8">
    <source>
        <dbReference type="SAM" id="Coils"/>
    </source>
</evidence>
<feature type="coiled-coil region" evidence="8">
    <location>
        <begin position="1279"/>
        <end position="1306"/>
    </location>
</feature>
<dbReference type="PRINTS" id="PR00380">
    <property type="entry name" value="KINESINHEAVY"/>
</dbReference>
<feature type="coiled-coil region" evidence="8">
    <location>
        <begin position="970"/>
        <end position="1011"/>
    </location>
</feature>
<evidence type="ECO:0000256" key="9">
    <source>
        <dbReference type="SAM" id="MobiDB-lite"/>
    </source>
</evidence>
<dbReference type="Pfam" id="PF00225">
    <property type="entry name" value="Kinesin"/>
    <property type="match status" value="1"/>
</dbReference>
<dbReference type="Proteomes" id="UP001497522">
    <property type="component" value="Chromosome 19"/>
</dbReference>
<evidence type="ECO:0000256" key="5">
    <source>
        <dbReference type="ARBA" id="ARBA00023175"/>
    </source>
</evidence>
<dbReference type="InterPro" id="IPR044986">
    <property type="entry name" value="KIF15/KIN-12"/>
</dbReference>
<feature type="coiled-coil region" evidence="8">
    <location>
        <begin position="1971"/>
        <end position="2009"/>
    </location>
</feature>
<feature type="coiled-coil region" evidence="8">
    <location>
        <begin position="1348"/>
        <end position="1382"/>
    </location>
</feature>
<evidence type="ECO:0000256" key="4">
    <source>
        <dbReference type="ARBA" id="ARBA00023054"/>
    </source>
</evidence>
<dbReference type="InterPro" id="IPR036961">
    <property type="entry name" value="Kinesin_motor_dom_sf"/>
</dbReference>
<feature type="coiled-coil region" evidence="8">
    <location>
        <begin position="2320"/>
        <end position="2379"/>
    </location>
</feature>
<feature type="compositionally biased region" description="Low complexity" evidence="9">
    <location>
        <begin position="208"/>
        <end position="220"/>
    </location>
</feature>
<gene>
    <name evidence="11" type="ORF">CSSPJE1EN2_LOCUS12915</name>
</gene>
<feature type="compositionally biased region" description="Polar residues" evidence="9">
    <location>
        <begin position="226"/>
        <end position="237"/>
    </location>
</feature>
<feature type="coiled-coil region" evidence="8">
    <location>
        <begin position="703"/>
        <end position="730"/>
    </location>
</feature>
<feature type="coiled-coil region" evidence="8">
    <location>
        <begin position="2254"/>
        <end position="2295"/>
    </location>
</feature>
<dbReference type="PANTHER" id="PTHR37739:SF8">
    <property type="entry name" value="KINESIN-LIKE PROTEIN KIN-12D"/>
    <property type="match status" value="1"/>
</dbReference>
<evidence type="ECO:0000256" key="7">
    <source>
        <dbReference type="PROSITE-ProRule" id="PRU00283"/>
    </source>
</evidence>
<dbReference type="PANTHER" id="PTHR37739">
    <property type="entry name" value="KINESIN-LIKE PROTEIN KIN-12D"/>
    <property type="match status" value="1"/>
</dbReference>
<feature type="coiled-coil region" evidence="8">
    <location>
        <begin position="1439"/>
        <end position="1635"/>
    </location>
</feature>
<dbReference type="Gene3D" id="3.40.850.10">
    <property type="entry name" value="Kinesin motor domain"/>
    <property type="match status" value="1"/>
</dbReference>
<reference evidence="11" key="1">
    <citation type="submission" date="2024-03" db="EMBL/GenBank/DDBJ databases">
        <authorList>
            <consortium name="ELIXIR-Norway"/>
            <consortium name="Elixir Norway"/>
        </authorList>
    </citation>
    <scope>NUCLEOTIDE SEQUENCE</scope>
</reference>
<dbReference type="EMBL" id="OZ023720">
    <property type="protein sequence ID" value="CAK9870178.1"/>
    <property type="molecule type" value="Genomic_DNA"/>
</dbReference>
<evidence type="ECO:0000259" key="10">
    <source>
        <dbReference type="PROSITE" id="PS50067"/>
    </source>
</evidence>
<evidence type="ECO:0000256" key="3">
    <source>
        <dbReference type="ARBA" id="ARBA00022840"/>
    </source>
</evidence>
<feature type="coiled-coil region" evidence="8">
    <location>
        <begin position="2433"/>
        <end position="2460"/>
    </location>
</feature>
<feature type="region of interest" description="Disordered" evidence="9">
    <location>
        <begin position="199"/>
        <end position="257"/>
    </location>
</feature>
<name>A0ABP1B509_9BRYO</name>
<feature type="region of interest" description="Disordered" evidence="9">
    <location>
        <begin position="84"/>
        <end position="183"/>
    </location>
</feature>
<dbReference type="PROSITE" id="PS50067">
    <property type="entry name" value="KINESIN_MOTOR_2"/>
    <property type="match status" value="1"/>
</dbReference>
<keyword evidence="4 8" id="KW-0175">Coiled coil</keyword>
<keyword evidence="1" id="KW-0493">Microtubule</keyword>
<keyword evidence="2 7" id="KW-0547">Nucleotide-binding</keyword>
<evidence type="ECO:0000256" key="1">
    <source>
        <dbReference type="ARBA" id="ARBA00022701"/>
    </source>
</evidence>
<feature type="coiled-coil region" evidence="8">
    <location>
        <begin position="1126"/>
        <end position="1247"/>
    </location>
</feature>
<evidence type="ECO:0000313" key="11">
    <source>
        <dbReference type="EMBL" id="CAK9870178.1"/>
    </source>
</evidence>
<dbReference type="PROSITE" id="PS00411">
    <property type="entry name" value="KINESIN_MOTOR_1"/>
    <property type="match status" value="1"/>
</dbReference>
<dbReference type="SUPFAM" id="SSF52540">
    <property type="entry name" value="P-loop containing nucleoside triphosphate hydrolases"/>
    <property type="match status" value="1"/>
</dbReference>
<protein>
    <recommendedName>
        <fullName evidence="10">Kinesin motor domain-containing protein</fullName>
    </recommendedName>
</protein>
<feature type="coiled-coil region" evidence="8">
    <location>
        <begin position="776"/>
        <end position="873"/>
    </location>
</feature>
<proteinExistence type="inferred from homology"/>
<evidence type="ECO:0000313" key="12">
    <source>
        <dbReference type="Proteomes" id="UP001497522"/>
    </source>
</evidence>
<dbReference type="InterPro" id="IPR019821">
    <property type="entry name" value="Kinesin_motor_CS"/>
</dbReference>
<sequence>MVKGKTNVRLNFLSPKTGTQECEASLHEAAAAMASTAAGRPPLSALSPGARNILASISNAPSSSTNAQPKDGQKLLLSPEIKSSVARSAGAHATTSHEEEEEEEEEKKKREKYRHLENSSTISNSNVKEHKTPAAGRRTPDPFLISTAAIPKPSTQQRRRASWLATPPKAAAKNVEAAPRRSSFAGTLRHSAVARALTSSFGGGGMGEESMTSSTSTSDFSDPESIRSSSLSQATTRSTHKRRATKQHKKSATTTRAAQEFLPGVLIAAAAGEFQKTPSRALKPWRNGPFGTTGAAGAAGATSSISSPGNIRGMAAGMPRGSGLLQQHQQQLSNLSQNSRDMDFELEEDPCFWNDHNVQVLVRIRPVNSTESGCVENFTKCLNQESAHSVTWLGQPESQRFTFDHVAGEKITQEKLFKVVGLPMVENCLAGYNSCMFAYGQTGSGKTHTMLGDIKDVFHQPSDDRGMTPRIFEYLFARIIKEEQERKLEQLRYVCKCSFLEIHNEQITDLLEPTSSNLQIREDSKTGVYVENLSEVEVKSMQDVVYLLLKGAANRRVAATHMNAESSRSHSVFACTIESRWQQNALINMRFGRLNLVDLAGSERQKISGAEGERLKEAANINKSLSTLGLVIMVLIDVANGKQRHVPYRDSKLTYLLQDSLGGNSKTAIIATVSPSSCCAMETLSTLKFAQRAKFIQNNAVVNEDASGEMIALRREIQRLKEELNSLRSQTLSSMRRERRRESDEFFRLSITPKAIFSPAPEDHLHVEEDEPTLTAEELLEKIKALEAVLAGALRRELVADTNINMLAAEIQQLNTMVQAQEEETEDCRKLVCLCEDKIQRLESLTDEKLSVESYLNDENKMLEEELQIMQRRIECNPKLAQFSIDNLHLAEQLKRYQDFYASGEREILLQENLDLRNQILELLNGKITVEQAPGSLLNTEADHHQKELEICRNDLTTCLEASAQIQRQLDEKEILVGQLTLQCTELQNELDLLKKDREDLSSNYQKIVEEKDNTIGHVHLEWEAAARKLLTELAEGDKVLIEAEKEIEEIVSDAWLLKSLLHSKSQHFPAESKQSLPEADVDEEQEYFGMIHLVEEDEIFSPQLQSSVPEDGIAPQEAQVAFKEKFRLESQIQQLELDLQKWQQEAQTAQALSVEMEQLQKSLAELEREKSAMEVQIGLLEVQAQEATTSCEENIRLVSEVRRLELELAECQSQKSLELSILLEAKTNLREEIDYLELQLNSCQQRGEESQTALAVMAKDNLKLREEIELLSIQAQEATTLLAEKRKLEIDMVELELELKDSHRKKLAMPKEIKQLTLSLSEMECQDQCLASTVEMKTDFSVVEEENDALRHFVEKLEQDLKNCQQKLENTEIVHEELRRTIVSLHSELGQKVELELDTTTMVQSLYDKLKTNNVDLDMVVQRNFELETDLALKIGALEFLTEQLAEANIARQNTSRERDEMAAHVAALQATCALKNKQVQELQEEANRNSNELRTIIDNLESVSVDSRASVTHYHSMADSLGQEFEEKKLAFLKLQEELHSARKELAQLIEEKENELCAAQENEENLQIELCMVKEELATAQRLARENKRAADDAIQELEDRALAMSVLQDDKEKLQEKMEMLQEDLVHKTELVQGLESYLRQMQQRMVEDSDLQQEELLHANYQILELQAEVDQKTKEWTSLEEELMMTRITTVKVIHERDELRLHVKTSKEDVTISETEFPMRSEALSTMETEEQDDLKAQITSLERKVVFLESELQLKVEAMYLLKVELNAASLAAIDLTEESTGLKAHAADLEATKVALAAELKQNVDARCSLEAELRTARVNASSLMEQNLKLNTKVAKLQAKLIASEREIEQRVAEVSSLDSELAAEKWMANPHLTEESSVFHIESAKLENKSDPTKLLEDKLTSATVMALKMTDESTNSEAQIAAKKSILKTQLQHRCQEIGTLEDQLKVARSTTSNIAEENGRLNAEVAELQSKIVASEVELEQKVAEIEIEIAATRLAMSHMDSELRAAKMTASNMTKENVGFNAQVAELQAKIFAKERELEHRIAAKVILEDELVAARFTASHMEGEFSAARMTAADMAEENDKLNAQIAELQVKLEQQVEAQVLLDKELVPARLAVSHMTDENSKLKLQIAELERKIQAMRLTELRIGALEEELKAKEEALDCLEKKHLVTVQQKEALLQNAEKKLIDVKSDKDRVSIELELLHKELMTLQSLPNCHETATVEAHKSAAVNERCIDEKEELQLLQTSVEMLQSTVSALENQLDLLKRESEQQQMIRENLELDLEGMRNHVAMLHAVRSTATWNAKSLQAAQSTNVELQRQLNEKDKDLEQLHKKLESECDDYTQQIEDIKTDLVHVQQELLALRTECEHKDKQINMLNVQLVEAETLTQDVMHDLHSVKLDISNYASLVSQQQLELISERARHSDEAQEKDEEVANLRAQLNKERESWMLEIHHKQAEVVVSRVLSEKLLLKNRTLANEYKKLKVDHARKRKQLYSLEEELKQLTEPQSCTESEGENFDEIKQFQALLACANNELAQNQA</sequence>
<organism evidence="11 12">
    <name type="scientific">Sphagnum jensenii</name>
    <dbReference type="NCBI Taxonomy" id="128206"/>
    <lineage>
        <taxon>Eukaryota</taxon>
        <taxon>Viridiplantae</taxon>
        <taxon>Streptophyta</taxon>
        <taxon>Embryophyta</taxon>
        <taxon>Bryophyta</taxon>
        <taxon>Sphagnophytina</taxon>
        <taxon>Sphagnopsida</taxon>
        <taxon>Sphagnales</taxon>
        <taxon>Sphagnaceae</taxon>
        <taxon>Sphagnum</taxon>
    </lineage>
</organism>
<dbReference type="InterPro" id="IPR027417">
    <property type="entry name" value="P-loop_NTPase"/>
</dbReference>
<keyword evidence="3 7" id="KW-0067">ATP-binding</keyword>
<feature type="compositionally biased region" description="Basic residues" evidence="9">
    <location>
        <begin position="238"/>
        <end position="251"/>
    </location>
</feature>
<keyword evidence="5 7" id="KW-0505">Motor protein</keyword>
<dbReference type="SMART" id="SM00129">
    <property type="entry name" value="KISc"/>
    <property type="match status" value="1"/>
</dbReference>
<feature type="domain" description="Kinesin motor" evidence="10">
    <location>
        <begin position="357"/>
        <end position="696"/>
    </location>
</feature>